<feature type="compositionally biased region" description="Basic and acidic residues" evidence="1">
    <location>
        <begin position="12"/>
        <end position="57"/>
    </location>
</feature>
<gene>
    <name evidence="2" type="ORF">PV05_00875</name>
</gene>
<evidence type="ECO:0000313" key="3">
    <source>
        <dbReference type="Proteomes" id="UP000054342"/>
    </source>
</evidence>
<feature type="compositionally biased region" description="Low complexity" evidence="1">
    <location>
        <begin position="58"/>
        <end position="76"/>
    </location>
</feature>
<proteinExistence type="predicted"/>
<sequence>MPATTRSKTKQSHLEDFGAKDTRTHDAPKSRKDSASKDKQPKKSDSKQLKAKPEPTSKTKPSPSKPQPEQKQSQSPSRKRKHPQKPQPDTVPASKKSRQQHHSTTSSEQTSDRTPDTKPIMINRSPVLQLWSACVAQHLYPELSWGTSLAVGSAISTLCAIAKGKSIGTIEEREKTPEEKAAQTAQRRAAEAGADREVQVMGFRLYIKGQDVILQGKPKHGNEGALKAKFGGDENYGRAKTVMDDAITSWTASDKKGELNAKAFHMYEEFRPSVQGGQGGWGKKGALELDRVREAVARK</sequence>
<organism evidence="2 3">
    <name type="scientific">Exophiala xenobiotica</name>
    <dbReference type="NCBI Taxonomy" id="348802"/>
    <lineage>
        <taxon>Eukaryota</taxon>
        <taxon>Fungi</taxon>
        <taxon>Dikarya</taxon>
        <taxon>Ascomycota</taxon>
        <taxon>Pezizomycotina</taxon>
        <taxon>Eurotiomycetes</taxon>
        <taxon>Chaetothyriomycetidae</taxon>
        <taxon>Chaetothyriales</taxon>
        <taxon>Herpotrichiellaceae</taxon>
        <taxon>Exophiala</taxon>
    </lineage>
</organism>
<evidence type="ECO:0000313" key="2">
    <source>
        <dbReference type="EMBL" id="KIW60675.1"/>
    </source>
</evidence>
<evidence type="ECO:0000256" key="1">
    <source>
        <dbReference type="SAM" id="MobiDB-lite"/>
    </source>
</evidence>
<dbReference type="RefSeq" id="XP_013321259.1">
    <property type="nucleotide sequence ID" value="XM_013465805.1"/>
</dbReference>
<feature type="region of interest" description="Disordered" evidence="1">
    <location>
        <begin position="1"/>
        <end position="120"/>
    </location>
</feature>
<dbReference type="EMBL" id="KN847317">
    <property type="protein sequence ID" value="KIW60675.1"/>
    <property type="molecule type" value="Genomic_DNA"/>
</dbReference>
<dbReference type="AlphaFoldDB" id="A0A0D2F155"/>
<dbReference type="GeneID" id="25322783"/>
<reference evidence="2 3" key="1">
    <citation type="submission" date="2015-01" db="EMBL/GenBank/DDBJ databases">
        <title>The Genome Sequence of Exophiala xenobiotica CBS118157.</title>
        <authorList>
            <consortium name="The Broad Institute Genomics Platform"/>
            <person name="Cuomo C."/>
            <person name="de Hoog S."/>
            <person name="Gorbushina A."/>
            <person name="Stielow B."/>
            <person name="Teixiera M."/>
            <person name="Abouelleil A."/>
            <person name="Chapman S.B."/>
            <person name="Priest M."/>
            <person name="Young S.K."/>
            <person name="Wortman J."/>
            <person name="Nusbaum C."/>
            <person name="Birren B."/>
        </authorList>
    </citation>
    <scope>NUCLEOTIDE SEQUENCE [LARGE SCALE GENOMIC DNA]</scope>
    <source>
        <strain evidence="2 3">CBS 118157</strain>
    </source>
</reference>
<protein>
    <submittedName>
        <fullName evidence="2">Uncharacterized protein</fullName>
    </submittedName>
</protein>
<accession>A0A0D2F155</accession>
<keyword evidence="3" id="KW-1185">Reference proteome</keyword>
<dbReference type="OrthoDB" id="514070at2759"/>
<dbReference type="HOGENOM" id="CLU_066669_0_0_1"/>
<name>A0A0D2F155_9EURO</name>
<dbReference type="Proteomes" id="UP000054342">
    <property type="component" value="Unassembled WGS sequence"/>
</dbReference>